<dbReference type="Gene3D" id="1.25.40.20">
    <property type="entry name" value="Ankyrin repeat-containing domain"/>
    <property type="match status" value="2"/>
</dbReference>
<gene>
    <name evidence="2" type="ORF">BCR32DRAFT_325273</name>
</gene>
<proteinExistence type="predicted"/>
<organism evidence="2 3">
    <name type="scientific">Anaeromyces robustus</name>
    <dbReference type="NCBI Taxonomy" id="1754192"/>
    <lineage>
        <taxon>Eukaryota</taxon>
        <taxon>Fungi</taxon>
        <taxon>Fungi incertae sedis</taxon>
        <taxon>Chytridiomycota</taxon>
        <taxon>Chytridiomycota incertae sedis</taxon>
        <taxon>Neocallimastigomycetes</taxon>
        <taxon>Neocallimastigales</taxon>
        <taxon>Neocallimastigaceae</taxon>
        <taxon>Anaeromyces</taxon>
    </lineage>
</organism>
<name>A0A1Y1XJA4_9FUNG</name>
<dbReference type="InterPro" id="IPR036770">
    <property type="entry name" value="Ankyrin_rpt-contain_sf"/>
</dbReference>
<protein>
    <submittedName>
        <fullName evidence="2">Ankyrin</fullName>
    </submittedName>
</protein>
<dbReference type="PROSITE" id="PS50088">
    <property type="entry name" value="ANK_REPEAT"/>
    <property type="match status" value="1"/>
</dbReference>
<dbReference type="PANTHER" id="PTHR24118:SF99">
    <property type="entry name" value="POTE ANKYRIN DOMAIN FAMILY MEMBER 3C-RELATED"/>
    <property type="match status" value="1"/>
</dbReference>
<dbReference type="EMBL" id="MCFG01000030">
    <property type="protein sequence ID" value="ORX85782.1"/>
    <property type="molecule type" value="Genomic_DNA"/>
</dbReference>
<dbReference type="AlphaFoldDB" id="A0A1Y1XJA4"/>
<dbReference type="Pfam" id="PF12796">
    <property type="entry name" value="Ank_2"/>
    <property type="match status" value="2"/>
</dbReference>
<reference evidence="2 3" key="1">
    <citation type="submission" date="2016-08" db="EMBL/GenBank/DDBJ databases">
        <title>A Parts List for Fungal Cellulosomes Revealed by Comparative Genomics.</title>
        <authorList>
            <consortium name="DOE Joint Genome Institute"/>
            <person name="Haitjema C.H."/>
            <person name="Gilmore S.P."/>
            <person name="Henske J.K."/>
            <person name="Solomon K.V."/>
            <person name="De Groot R."/>
            <person name="Kuo A."/>
            <person name="Mondo S.J."/>
            <person name="Salamov A.A."/>
            <person name="Labutti K."/>
            <person name="Zhao Z."/>
            <person name="Chiniquy J."/>
            <person name="Barry K."/>
            <person name="Brewer H.M."/>
            <person name="Purvine S.O."/>
            <person name="Wright A.T."/>
            <person name="Boxma B."/>
            <person name="Van Alen T."/>
            <person name="Hackstein J.H."/>
            <person name="Baker S.E."/>
            <person name="Grigoriev I.V."/>
            <person name="O'Malley M.A."/>
        </authorList>
    </citation>
    <scope>NUCLEOTIDE SEQUENCE [LARGE SCALE GENOMIC DNA]</scope>
    <source>
        <strain evidence="2 3">S4</strain>
    </source>
</reference>
<dbReference type="InterPro" id="IPR002110">
    <property type="entry name" value="Ankyrin_rpt"/>
</dbReference>
<keyword evidence="1" id="KW-0040">ANK repeat</keyword>
<accession>A0A1Y1XJA4</accession>
<keyword evidence="3" id="KW-1185">Reference proteome</keyword>
<dbReference type="PROSITE" id="PS50297">
    <property type="entry name" value="ANK_REP_REGION"/>
    <property type="match status" value="1"/>
</dbReference>
<dbReference type="PANTHER" id="PTHR24118">
    <property type="entry name" value="POTE ANKYRIN DOMAIN"/>
    <property type="match status" value="1"/>
</dbReference>
<evidence type="ECO:0000256" key="1">
    <source>
        <dbReference type="PROSITE-ProRule" id="PRU00023"/>
    </source>
</evidence>
<dbReference type="SMART" id="SM00248">
    <property type="entry name" value="ANK"/>
    <property type="match status" value="7"/>
</dbReference>
<dbReference type="SUPFAM" id="SSF48403">
    <property type="entry name" value="Ankyrin repeat"/>
    <property type="match status" value="2"/>
</dbReference>
<reference evidence="2 3" key="2">
    <citation type="submission" date="2016-08" db="EMBL/GenBank/DDBJ databases">
        <title>Pervasive Adenine N6-methylation of Active Genes in Fungi.</title>
        <authorList>
            <consortium name="DOE Joint Genome Institute"/>
            <person name="Mondo S.J."/>
            <person name="Dannebaum R.O."/>
            <person name="Kuo R.C."/>
            <person name="Labutti K."/>
            <person name="Haridas S."/>
            <person name="Kuo A."/>
            <person name="Salamov A."/>
            <person name="Ahrendt S.R."/>
            <person name="Lipzen A."/>
            <person name="Sullivan W."/>
            <person name="Andreopoulos W.B."/>
            <person name="Clum A."/>
            <person name="Lindquist E."/>
            <person name="Daum C."/>
            <person name="Ramamoorthy G.K."/>
            <person name="Gryganskyi A."/>
            <person name="Culley D."/>
            <person name="Magnuson J.K."/>
            <person name="James T.Y."/>
            <person name="O'Malley M.A."/>
            <person name="Stajich J.E."/>
            <person name="Spatafora J.W."/>
            <person name="Visel A."/>
            <person name="Grigoriev I.V."/>
        </authorList>
    </citation>
    <scope>NUCLEOTIDE SEQUENCE [LARGE SCALE GENOMIC DNA]</scope>
    <source>
        <strain evidence="2 3">S4</strain>
    </source>
</reference>
<feature type="repeat" description="ANK" evidence="1">
    <location>
        <begin position="465"/>
        <end position="497"/>
    </location>
</feature>
<dbReference type="Proteomes" id="UP000193944">
    <property type="component" value="Unassembled WGS sequence"/>
</dbReference>
<dbReference type="STRING" id="1754192.A0A1Y1XJA4"/>
<comment type="caution">
    <text evidence="2">The sequence shown here is derived from an EMBL/GenBank/DDBJ whole genome shotgun (WGS) entry which is preliminary data.</text>
</comment>
<sequence length="627" mass="73731">MDFVEFKNKLIDGISKNDKNCIKLIECNKRIIQVYLSDSSLNYINEFINDLYVIIANEKKFRLIENVLKHPLMIVVFDVFKKSDVLIKICDQGSNRKAVEWLLSINMNLEVQDEKGRTALMYAVQHYNLEATIDIFLKNKGKHLILTDYDGNTALFYSCNNNANLRKLLKSRLFDYNHINNSRENLLFYCIKNDKLRAFSLLIERPDIDYNLVNNLGKTIAMVLAENTRFHELRALVDKYPIDVNYKNKFDETMVSLYIKQYYRQTEGEFNKSYITDYNYYKVKNFAQTLRALIDIGCDFNYMVDGDGNTPVLFYLMIKEYASLFYLLKYYKDIDLSVKNKYGINATYMSFFLEKEDFDTFDQQSGLKNVTYNIFKKAFIEQKTFDFDYIDYYQNNLLIHALIRDDPFTLEILEKISPEVLFHNNNKNENVIIIATKLCNHDILKKLLDYKDIDIKKIINVQDYSGNTALHYAVSLKDKESINLLLNKHADSTIKNNKGEPAMKEDIFENTLEEINNNDNDDDNDNIMILHTNTVPSSVMESQSEKQKLLSALKEKKTKDEVNDYVKNCQINAYQKDYDYLLKDDTISYYKPSPYIYLIEHWAGEIYFPIIVKELYGNQLLPVGFRN</sequence>
<evidence type="ECO:0000313" key="3">
    <source>
        <dbReference type="Proteomes" id="UP000193944"/>
    </source>
</evidence>
<dbReference type="OrthoDB" id="9995210at2759"/>
<evidence type="ECO:0000313" key="2">
    <source>
        <dbReference type="EMBL" id="ORX85782.1"/>
    </source>
</evidence>